<dbReference type="Gene3D" id="3.40.50.720">
    <property type="entry name" value="NAD(P)-binding Rossmann-like Domain"/>
    <property type="match status" value="1"/>
</dbReference>
<dbReference type="PANTHER" id="PTHR43377:SF1">
    <property type="entry name" value="BILIVERDIN REDUCTASE A"/>
    <property type="match status" value="1"/>
</dbReference>
<dbReference type="InterPro" id="IPR051450">
    <property type="entry name" value="Gfo/Idh/MocA_Oxidoreductases"/>
</dbReference>
<evidence type="ECO:0000259" key="2">
    <source>
        <dbReference type="Pfam" id="PF01408"/>
    </source>
</evidence>
<protein>
    <submittedName>
        <fullName evidence="4">Gfo/Idh/MocA family oxidoreductase</fullName>
    </submittedName>
</protein>
<proteinExistence type="predicted"/>
<dbReference type="SUPFAM" id="SSF51735">
    <property type="entry name" value="NAD(P)-binding Rossmann-fold domains"/>
    <property type="match status" value="1"/>
</dbReference>
<evidence type="ECO:0000259" key="3">
    <source>
        <dbReference type="Pfam" id="PF22725"/>
    </source>
</evidence>
<accession>A0ABY4N672</accession>
<dbReference type="EMBL" id="CP097218">
    <property type="protein sequence ID" value="UQN28834.1"/>
    <property type="molecule type" value="Genomic_DNA"/>
</dbReference>
<dbReference type="InterPro" id="IPR000683">
    <property type="entry name" value="Gfo/Idh/MocA-like_OxRdtase_N"/>
</dbReference>
<evidence type="ECO:0000313" key="4">
    <source>
        <dbReference type="EMBL" id="UQN28834.1"/>
    </source>
</evidence>
<dbReference type="PANTHER" id="PTHR43377">
    <property type="entry name" value="BILIVERDIN REDUCTASE A"/>
    <property type="match status" value="1"/>
</dbReference>
<evidence type="ECO:0000313" key="5">
    <source>
        <dbReference type="Proteomes" id="UP001055868"/>
    </source>
</evidence>
<dbReference type="Gene3D" id="3.30.360.10">
    <property type="entry name" value="Dihydrodipicolinate Reductase, domain 2"/>
    <property type="match status" value="1"/>
</dbReference>
<dbReference type="RefSeq" id="WP_249477947.1">
    <property type="nucleotide sequence ID" value="NZ_CP097218.1"/>
</dbReference>
<dbReference type="InterPro" id="IPR055170">
    <property type="entry name" value="GFO_IDH_MocA-like_dom"/>
</dbReference>
<name>A0ABY4N672_9MICO</name>
<organism evidence="4 5">
    <name type="scientific">Brachybacterium kimchii</name>
    <dbReference type="NCBI Taxonomy" id="2942909"/>
    <lineage>
        <taxon>Bacteria</taxon>
        <taxon>Bacillati</taxon>
        <taxon>Actinomycetota</taxon>
        <taxon>Actinomycetes</taxon>
        <taxon>Micrococcales</taxon>
        <taxon>Dermabacteraceae</taxon>
        <taxon>Brachybacterium</taxon>
    </lineage>
</organism>
<dbReference type="InterPro" id="IPR036291">
    <property type="entry name" value="NAD(P)-bd_dom_sf"/>
</dbReference>
<sequence length="362" mass="37867">MLTADDQVADRPEHAADRPLRIALLSCAHTHAAGYVSLLDAREDVDLVVSDPDGFGDVHVSERSRIVGSHEEALDAWSDGLDGSGGSDGRGDTHGPDAVVVTSANAHHRDLVLEAARRGAHVLCEKPLATTVADAEQMVEACREAGVLLMTAFPVHFAPQIASLREAVTRGSIGEVVGVTGTNNGKLPTGRDWFTDVELSGGGALVDHTVHIAQILDSVFGEPETVHAVTNRILFADRAGDGAETGGLVTLTYPDGLVATIDCSWSQPADAPTWGGVTIQAVGTQGQLAVDPFSQHVGGFDQWLPYGANLDELMLDAFLDAVRQGNGSDVEPSGEAGLRTVKIVAAAQESVRTGQPVALADR</sequence>
<evidence type="ECO:0000256" key="1">
    <source>
        <dbReference type="ARBA" id="ARBA00023027"/>
    </source>
</evidence>
<feature type="domain" description="GFO/IDH/MocA-like oxidoreductase" evidence="3">
    <location>
        <begin position="162"/>
        <end position="288"/>
    </location>
</feature>
<dbReference type="Pfam" id="PF22725">
    <property type="entry name" value="GFO_IDH_MocA_C3"/>
    <property type="match status" value="1"/>
</dbReference>
<dbReference type="Proteomes" id="UP001055868">
    <property type="component" value="Chromosome"/>
</dbReference>
<reference evidence="4" key="1">
    <citation type="submission" date="2022-05" db="EMBL/GenBank/DDBJ databases">
        <title>Genomic analysis of Brachybacterium sp. CBA3104.</title>
        <authorList>
            <person name="Roh S.W."/>
            <person name="Kim Y.B."/>
            <person name="Kim Y."/>
        </authorList>
    </citation>
    <scope>NUCLEOTIDE SEQUENCE</scope>
    <source>
        <strain evidence="4">CBA3104</strain>
    </source>
</reference>
<keyword evidence="1" id="KW-0520">NAD</keyword>
<gene>
    <name evidence="4" type="ORF">M4486_14550</name>
</gene>
<feature type="domain" description="Gfo/Idh/MocA-like oxidoreductase N-terminal" evidence="2">
    <location>
        <begin position="95"/>
        <end position="152"/>
    </location>
</feature>
<dbReference type="Pfam" id="PF01408">
    <property type="entry name" value="GFO_IDH_MocA"/>
    <property type="match status" value="1"/>
</dbReference>
<keyword evidence="5" id="KW-1185">Reference proteome</keyword>
<dbReference type="SUPFAM" id="SSF55347">
    <property type="entry name" value="Glyceraldehyde-3-phosphate dehydrogenase-like, C-terminal domain"/>
    <property type="match status" value="1"/>
</dbReference>